<evidence type="ECO:0000313" key="8">
    <source>
        <dbReference type="EMBL" id="MDM7854867.1"/>
    </source>
</evidence>
<dbReference type="EMBL" id="JAUCGQ010000001">
    <property type="protein sequence ID" value="MDM7854867.1"/>
    <property type="molecule type" value="Genomic_DNA"/>
</dbReference>
<keyword evidence="9" id="KW-1185">Reference proteome</keyword>
<feature type="transmembrane region" description="Helical" evidence="6">
    <location>
        <begin position="320"/>
        <end position="341"/>
    </location>
</feature>
<dbReference type="RefSeq" id="WP_289454688.1">
    <property type="nucleotide sequence ID" value="NZ_JAUCGQ010000001.1"/>
</dbReference>
<proteinExistence type="predicted"/>
<dbReference type="InterPro" id="IPR051449">
    <property type="entry name" value="ABC-2_transporter_component"/>
</dbReference>
<keyword evidence="4 6" id="KW-1133">Transmembrane helix</keyword>
<dbReference type="InterPro" id="IPR013525">
    <property type="entry name" value="ABC2_TM"/>
</dbReference>
<evidence type="ECO:0000256" key="3">
    <source>
        <dbReference type="ARBA" id="ARBA00022692"/>
    </source>
</evidence>
<name>A0ABT7SH37_9CELL</name>
<sequence length="421" mass="42850">MTTTPPGSSVTAVAPGADVGTLGSGAAIRLVAGRELSTRLRSKAFVWTTVALVAGVVLGGLAIHFFGGNRAAPASQVAIVSSAGDVADPLVATGKAVGVTIEPRTVADRAAGEALLRSDAVDAVIVSTSPDLEVVVKQSLDDHGQAVLGALAQQLALRSAITDLGGDPAAVAAQVSSAAPVATALEPAKKQDAGQIVAGYITGILLFLTLMTAGQLVAQGVVEEKSSRVVELLLATVRPWQLMAGKVAGIGLVGLIQMVCVVGAGVVMSLSLGLLDGSALDVGATAVWALVWFVVGFTMFALVIAGLSALVSRQEDVGSVIAPIMGLLVIPYIVGISIAPWDPTNPLVVWLSFVPFCSALVMPMRIALGSAETWEALVALAISVALIPALVWLAGRVYSGAVLHQGGRLPLREALRPHRTD</sequence>
<feature type="transmembrane region" description="Helical" evidence="6">
    <location>
        <begin position="247"/>
        <end position="274"/>
    </location>
</feature>
<dbReference type="Pfam" id="PF12698">
    <property type="entry name" value="ABC2_membrane_3"/>
    <property type="match status" value="1"/>
</dbReference>
<comment type="subcellular location">
    <subcellularLocation>
        <location evidence="1">Cell membrane</location>
        <topology evidence="1">Multi-pass membrane protein</topology>
    </subcellularLocation>
</comment>
<dbReference type="PANTHER" id="PTHR30294">
    <property type="entry name" value="MEMBRANE COMPONENT OF ABC TRANSPORTER YHHJ-RELATED"/>
    <property type="match status" value="1"/>
</dbReference>
<keyword evidence="3 6" id="KW-0812">Transmembrane</keyword>
<protein>
    <submittedName>
        <fullName evidence="8">ABC transporter permease</fullName>
    </submittedName>
</protein>
<keyword evidence="5 6" id="KW-0472">Membrane</keyword>
<keyword evidence="2" id="KW-1003">Cell membrane</keyword>
<organism evidence="8 9">
    <name type="scientific">Cellulomonas alba</name>
    <dbReference type="NCBI Taxonomy" id="3053467"/>
    <lineage>
        <taxon>Bacteria</taxon>
        <taxon>Bacillati</taxon>
        <taxon>Actinomycetota</taxon>
        <taxon>Actinomycetes</taxon>
        <taxon>Micrococcales</taxon>
        <taxon>Cellulomonadaceae</taxon>
        <taxon>Cellulomonas</taxon>
    </lineage>
</organism>
<evidence type="ECO:0000259" key="7">
    <source>
        <dbReference type="Pfam" id="PF12698"/>
    </source>
</evidence>
<gene>
    <name evidence="8" type="ORF">QRT04_07980</name>
</gene>
<feature type="transmembrane region" description="Helical" evidence="6">
    <location>
        <begin position="44"/>
        <end position="66"/>
    </location>
</feature>
<feature type="transmembrane region" description="Helical" evidence="6">
    <location>
        <begin position="12"/>
        <end position="32"/>
    </location>
</feature>
<feature type="transmembrane region" description="Helical" evidence="6">
    <location>
        <begin position="376"/>
        <end position="395"/>
    </location>
</feature>
<evidence type="ECO:0000256" key="6">
    <source>
        <dbReference type="SAM" id="Phobius"/>
    </source>
</evidence>
<dbReference type="PANTHER" id="PTHR30294:SF29">
    <property type="entry name" value="MULTIDRUG ABC TRANSPORTER PERMEASE YBHS-RELATED"/>
    <property type="match status" value="1"/>
</dbReference>
<reference evidence="8 9" key="1">
    <citation type="submission" date="2023-06" db="EMBL/GenBank/DDBJ databases">
        <title>Cellulomonas sp. MW4 Whole genome sequence.</title>
        <authorList>
            <person name="Park S."/>
        </authorList>
    </citation>
    <scope>NUCLEOTIDE SEQUENCE [LARGE SCALE GENOMIC DNA]</scope>
    <source>
        <strain evidence="8 9">MW4</strain>
    </source>
</reference>
<evidence type="ECO:0000256" key="4">
    <source>
        <dbReference type="ARBA" id="ARBA00022989"/>
    </source>
</evidence>
<evidence type="ECO:0000256" key="1">
    <source>
        <dbReference type="ARBA" id="ARBA00004651"/>
    </source>
</evidence>
<evidence type="ECO:0000313" key="9">
    <source>
        <dbReference type="Proteomes" id="UP001529338"/>
    </source>
</evidence>
<evidence type="ECO:0000256" key="5">
    <source>
        <dbReference type="ARBA" id="ARBA00023136"/>
    </source>
</evidence>
<feature type="transmembrane region" description="Helical" evidence="6">
    <location>
        <begin position="197"/>
        <end position="218"/>
    </location>
</feature>
<feature type="domain" description="ABC-2 type transporter transmembrane" evidence="7">
    <location>
        <begin position="43"/>
        <end position="394"/>
    </location>
</feature>
<feature type="transmembrane region" description="Helical" evidence="6">
    <location>
        <begin position="347"/>
        <end position="364"/>
    </location>
</feature>
<dbReference type="Proteomes" id="UP001529338">
    <property type="component" value="Unassembled WGS sequence"/>
</dbReference>
<evidence type="ECO:0000256" key="2">
    <source>
        <dbReference type="ARBA" id="ARBA00022475"/>
    </source>
</evidence>
<comment type="caution">
    <text evidence="8">The sequence shown here is derived from an EMBL/GenBank/DDBJ whole genome shotgun (WGS) entry which is preliminary data.</text>
</comment>
<feature type="transmembrane region" description="Helical" evidence="6">
    <location>
        <begin position="286"/>
        <end position="308"/>
    </location>
</feature>
<accession>A0ABT7SH37</accession>